<reference evidence="10 11" key="1">
    <citation type="submission" date="2017-03" db="EMBL/GenBank/DDBJ databases">
        <authorList>
            <person name="Afonso C.L."/>
            <person name="Miller P.J."/>
            <person name="Scott M.A."/>
            <person name="Spackman E."/>
            <person name="Goraichik I."/>
            <person name="Dimitrov K.M."/>
            <person name="Suarez D.L."/>
            <person name="Swayne D.E."/>
        </authorList>
    </citation>
    <scope>NUCLEOTIDE SEQUENCE [LARGE SCALE GENOMIC DNA]</scope>
    <source>
        <strain evidence="10 11">CECT 7745</strain>
    </source>
</reference>
<dbReference type="Proteomes" id="UP000193224">
    <property type="component" value="Unassembled WGS sequence"/>
</dbReference>
<feature type="domain" description="Flagellar basal body rod protein N-terminal" evidence="7">
    <location>
        <begin position="7"/>
        <end position="36"/>
    </location>
</feature>
<keyword evidence="5" id="KW-0964">Secreted</keyword>
<dbReference type="RefSeq" id="WP_085799818.1">
    <property type="nucleotide sequence ID" value="NZ_FWXB01000005.1"/>
</dbReference>
<sequence length="484" mass="50055">MSISGALSNAVSGLNASAVAAGVVSSNLANVLTPGYGVRALELASQTAGARGGVSIVGITRHVDQAVLSDRRLADSELAYADTRASFIEQLERVVGTPGEGASLSARIAAFDASLISAANRPDADSFLQAAVQSAEELAATLNDISGEIQTRRTNADSDIDQAVDVVNSTLTRIRTLNVQITASNEGGHSIAALQDQRQLAIDQLSEYVPVRQVPRENGSVALFTPGGAILLDGTAATLDFTPSNVVAPHMTLTASLVSGLTINGVSVTPSGSNSPISGGKLAALFEIRDDLGVDANTQADALARDLIERFQAAGLDATRAPGDPGLFTDGGLVFDPLNEVGIAGRIAVNAAVDPNSGGAYWRLRDGLGAVAPGPAGDGTLLQQLQQVLSQNSTLNSGNLGAVSRSLSGHAASFVSRTGQTRLTLDQDISFAASRRNELSSLELQGGVDSDAEMQRLLLIEQSYSANARMIQTIDEMMQALLRI</sequence>
<evidence type="ECO:0000256" key="1">
    <source>
        <dbReference type="ARBA" id="ARBA00004117"/>
    </source>
</evidence>
<keyword evidence="10" id="KW-0966">Cell projection</keyword>
<feature type="domain" description="Flagellar basal-body/hook protein C-terminal" evidence="8">
    <location>
        <begin position="447"/>
        <end position="484"/>
    </location>
</feature>
<comment type="subcellular location">
    <subcellularLocation>
        <location evidence="1">Bacterial flagellum basal body</location>
    </subcellularLocation>
    <subcellularLocation>
        <location evidence="2">Secreted</location>
    </subcellularLocation>
</comment>
<dbReference type="Pfam" id="PF22638">
    <property type="entry name" value="FlgK_D1"/>
    <property type="match status" value="1"/>
</dbReference>
<dbReference type="GO" id="GO:0009424">
    <property type="term" value="C:bacterial-type flagellum hook"/>
    <property type="evidence" value="ECO:0007669"/>
    <property type="project" value="InterPro"/>
</dbReference>
<dbReference type="PANTHER" id="PTHR30033">
    <property type="entry name" value="FLAGELLAR HOOK-ASSOCIATED PROTEIN 1"/>
    <property type="match status" value="1"/>
</dbReference>
<keyword evidence="11" id="KW-1185">Reference proteome</keyword>
<evidence type="ECO:0000259" key="7">
    <source>
        <dbReference type="Pfam" id="PF00460"/>
    </source>
</evidence>
<dbReference type="GO" id="GO:0044780">
    <property type="term" value="P:bacterial-type flagellum assembly"/>
    <property type="evidence" value="ECO:0007669"/>
    <property type="project" value="InterPro"/>
</dbReference>
<proteinExistence type="inferred from homology"/>
<organism evidence="10 11">
    <name type="scientific">Roseovarius aestuarii</name>
    <dbReference type="NCBI Taxonomy" id="475083"/>
    <lineage>
        <taxon>Bacteria</taxon>
        <taxon>Pseudomonadati</taxon>
        <taxon>Pseudomonadota</taxon>
        <taxon>Alphaproteobacteria</taxon>
        <taxon>Rhodobacterales</taxon>
        <taxon>Roseobacteraceae</taxon>
        <taxon>Roseovarius</taxon>
    </lineage>
</organism>
<dbReference type="GO" id="GO:0005198">
    <property type="term" value="F:structural molecule activity"/>
    <property type="evidence" value="ECO:0007669"/>
    <property type="project" value="InterPro"/>
</dbReference>
<evidence type="ECO:0000259" key="8">
    <source>
        <dbReference type="Pfam" id="PF06429"/>
    </source>
</evidence>
<dbReference type="InterPro" id="IPR001444">
    <property type="entry name" value="Flag_bb_rod_N"/>
</dbReference>
<evidence type="ECO:0000313" key="10">
    <source>
        <dbReference type="EMBL" id="SMC11847.1"/>
    </source>
</evidence>
<dbReference type="GO" id="GO:0009425">
    <property type="term" value="C:bacterial-type flagellum basal body"/>
    <property type="evidence" value="ECO:0007669"/>
    <property type="project" value="UniProtKB-SubCell"/>
</dbReference>
<dbReference type="InterPro" id="IPR010930">
    <property type="entry name" value="Flg_bb/hook_C_dom"/>
</dbReference>
<evidence type="ECO:0000256" key="5">
    <source>
        <dbReference type="ARBA" id="ARBA00022525"/>
    </source>
</evidence>
<dbReference type="AlphaFoldDB" id="A0A1X7BQE8"/>
<keyword evidence="10" id="KW-0969">Cilium</keyword>
<comment type="similarity">
    <text evidence="3">Belongs to the flagella basal body rod proteins family.</text>
</comment>
<dbReference type="NCBIfam" id="TIGR02492">
    <property type="entry name" value="flgK_ends"/>
    <property type="match status" value="1"/>
</dbReference>
<dbReference type="SUPFAM" id="SSF64518">
    <property type="entry name" value="Phase 1 flagellin"/>
    <property type="match status" value="1"/>
</dbReference>
<dbReference type="GO" id="GO:0005576">
    <property type="term" value="C:extracellular region"/>
    <property type="evidence" value="ECO:0007669"/>
    <property type="project" value="UniProtKB-SubCell"/>
</dbReference>
<dbReference type="PANTHER" id="PTHR30033:SF1">
    <property type="entry name" value="FLAGELLAR HOOK-ASSOCIATED PROTEIN 1"/>
    <property type="match status" value="1"/>
</dbReference>
<dbReference type="InterPro" id="IPR002371">
    <property type="entry name" value="FlgK"/>
</dbReference>
<evidence type="ECO:0000256" key="6">
    <source>
        <dbReference type="ARBA" id="ARBA00023143"/>
    </source>
</evidence>
<evidence type="ECO:0000256" key="3">
    <source>
        <dbReference type="ARBA" id="ARBA00009677"/>
    </source>
</evidence>
<keyword evidence="6" id="KW-0975">Bacterial flagellum</keyword>
<name>A0A1X7BQE8_9RHOB</name>
<gene>
    <name evidence="10" type="ORF">ROA7745_01667</name>
</gene>
<dbReference type="Pfam" id="PF00460">
    <property type="entry name" value="Flg_bb_rod"/>
    <property type="match status" value="1"/>
</dbReference>
<keyword evidence="10" id="KW-0282">Flagellum</keyword>
<dbReference type="EMBL" id="FWXB01000005">
    <property type="protein sequence ID" value="SMC11847.1"/>
    <property type="molecule type" value="Genomic_DNA"/>
</dbReference>
<dbReference type="OrthoDB" id="7181295at2"/>
<dbReference type="Pfam" id="PF06429">
    <property type="entry name" value="Flg_bbr_C"/>
    <property type="match status" value="1"/>
</dbReference>
<feature type="domain" description="Flagellar hook-associated protein FlgK helical" evidence="9">
    <location>
        <begin position="89"/>
        <end position="323"/>
    </location>
</feature>
<dbReference type="InterPro" id="IPR053927">
    <property type="entry name" value="FlgK_helical"/>
</dbReference>
<protein>
    <recommendedName>
        <fullName evidence="4">Flagellar hook-associated protein 1</fullName>
    </recommendedName>
</protein>
<evidence type="ECO:0000313" key="11">
    <source>
        <dbReference type="Proteomes" id="UP000193224"/>
    </source>
</evidence>
<evidence type="ECO:0000259" key="9">
    <source>
        <dbReference type="Pfam" id="PF22638"/>
    </source>
</evidence>
<evidence type="ECO:0000256" key="4">
    <source>
        <dbReference type="ARBA" id="ARBA00016244"/>
    </source>
</evidence>
<evidence type="ECO:0000256" key="2">
    <source>
        <dbReference type="ARBA" id="ARBA00004613"/>
    </source>
</evidence>
<accession>A0A1X7BQE8</accession>